<dbReference type="EMBL" id="CAJNOJ010000349">
    <property type="protein sequence ID" value="CAF1412038.1"/>
    <property type="molecule type" value="Genomic_DNA"/>
</dbReference>
<protein>
    <submittedName>
        <fullName evidence="2">Uncharacterized protein</fullName>
    </submittedName>
</protein>
<dbReference type="Proteomes" id="UP000663852">
    <property type="component" value="Unassembled WGS sequence"/>
</dbReference>
<keyword evidence="1" id="KW-1133">Transmembrane helix</keyword>
<keyword evidence="1" id="KW-0472">Membrane</keyword>
<reference evidence="2" key="1">
    <citation type="submission" date="2021-02" db="EMBL/GenBank/DDBJ databases">
        <authorList>
            <person name="Nowell W R."/>
        </authorList>
    </citation>
    <scope>NUCLEOTIDE SEQUENCE</scope>
</reference>
<gene>
    <name evidence="2" type="ORF">EDS130_LOCUS36802</name>
</gene>
<proteinExistence type="predicted"/>
<dbReference type="AlphaFoldDB" id="A0A815LTI9"/>
<evidence type="ECO:0000313" key="2">
    <source>
        <dbReference type="EMBL" id="CAF1412038.1"/>
    </source>
</evidence>
<evidence type="ECO:0000313" key="3">
    <source>
        <dbReference type="Proteomes" id="UP000663852"/>
    </source>
</evidence>
<comment type="caution">
    <text evidence="2">The sequence shown here is derived from an EMBL/GenBank/DDBJ whole genome shotgun (WGS) entry which is preliminary data.</text>
</comment>
<evidence type="ECO:0000256" key="1">
    <source>
        <dbReference type="SAM" id="Phobius"/>
    </source>
</evidence>
<keyword evidence="1" id="KW-0812">Transmembrane</keyword>
<feature type="transmembrane region" description="Helical" evidence="1">
    <location>
        <begin position="26"/>
        <end position="50"/>
    </location>
</feature>
<organism evidence="2 3">
    <name type="scientific">Adineta ricciae</name>
    <name type="common">Rotifer</name>
    <dbReference type="NCBI Taxonomy" id="249248"/>
    <lineage>
        <taxon>Eukaryota</taxon>
        <taxon>Metazoa</taxon>
        <taxon>Spiralia</taxon>
        <taxon>Gnathifera</taxon>
        <taxon>Rotifera</taxon>
        <taxon>Eurotatoria</taxon>
        <taxon>Bdelloidea</taxon>
        <taxon>Adinetida</taxon>
        <taxon>Adinetidae</taxon>
        <taxon>Adineta</taxon>
    </lineage>
</organism>
<sequence>MQQDRATQTDRQRRSREFFGLTVKDILILITSLILPLFLGIFIIITTTNYQKEAIRQSKRDSSLREQEWQIESSRNERQWNIANKKINSNNISHMKNTVTKY</sequence>
<accession>A0A815LTI9</accession>
<name>A0A815LTI9_ADIRI</name>